<evidence type="ECO:0000256" key="2">
    <source>
        <dbReference type="ARBA" id="ARBA00022448"/>
    </source>
</evidence>
<dbReference type="GO" id="GO:0016887">
    <property type="term" value="F:ATP hydrolysis activity"/>
    <property type="evidence" value="ECO:0007669"/>
    <property type="project" value="InterPro"/>
</dbReference>
<comment type="caution">
    <text evidence="6">The sequence shown here is derived from an EMBL/GenBank/DDBJ whole genome shotgun (WGS) entry which is preliminary data.</text>
</comment>
<dbReference type="PROSITE" id="PS00211">
    <property type="entry name" value="ABC_TRANSPORTER_1"/>
    <property type="match status" value="2"/>
</dbReference>
<dbReference type="InterPro" id="IPR003439">
    <property type="entry name" value="ABC_transporter-like_ATP-bd"/>
</dbReference>
<dbReference type="PANTHER" id="PTHR43776">
    <property type="entry name" value="TRANSPORT ATP-BINDING PROTEIN"/>
    <property type="match status" value="1"/>
</dbReference>
<keyword evidence="4 6" id="KW-0067">ATP-binding</keyword>
<dbReference type="SUPFAM" id="SSF52540">
    <property type="entry name" value="P-loop containing nucleoside triphosphate hydrolases"/>
    <property type="match status" value="2"/>
</dbReference>
<dbReference type="CDD" id="cd03257">
    <property type="entry name" value="ABC_NikE_OppD_transporters"/>
    <property type="match status" value="2"/>
</dbReference>
<evidence type="ECO:0000313" key="7">
    <source>
        <dbReference type="Proteomes" id="UP000540698"/>
    </source>
</evidence>
<name>A0A7X6L2Q4_9NOCA</name>
<dbReference type="Gene3D" id="3.40.50.300">
    <property type="entry name" value="P-loop containing nucleotide triphosphate hydrolases"/>
    <property type="match status" value="2"/>
</dbReference>
<organism evidence="6 7">
    <name type="scientific">Nocardia gamkensis</name>
    <dbReference type="NCBI Taxonomy" id="352869"/>
    <lineage>
        <taxon>Bacteria</taxon>
        <taxon>Bacillati</taxon>
        <taxon>Actinomycetota</taxon>
        <taxon>Actinomycetes</taxon>
        <taxon>Mycobacteriales</taxon>
        <taxon>Nocardiaceae</taxon>
        <taxon>Nocardia</taxon>
    </lineage>
</organism>
<dbReference type="AlphaFoldDB" id="A0A7X6L2Q4"/>
<dbReference type="NCBIfam" id="NF007739">
    <property type="entry name" value="PRK10419.1"/>
    <property type="match status" value="2"/>
</dbReference>
<reference evidence="6 7" key="1">
    <citation type="submission" date="2020-04" db="EMBL/GenBank/DDBJ databases">
        <title>MicrobeNet Type strains.</title>
        <authorList>
            <person name="Nicholson A.C."/>
        </authorList>
    </citation>
    <scope>NUCLEOTIDE SEQUENCE [LARGE SCALE GENOMIC DNA]</scope>
    <source>
        <strain evidence="6 7">DSM 44956</strain>
    </source>
</reference>
<dbReference type="SMART" id="SM00382">
    <property type="entry name" value="AAA"/>
    <property type="match status" value="2"/>
</dbReference>
<protein>
    <submittedName>
        <fullName evidence="6">ABC transporter ATP-binding protein</fullName>
    </submittedName>
</protein>
<dbReference type="InterPro" id="IPR027417">
    <property type="entry name" value="P-loop_NTPase"/>
</dbReference>
<dbReference type="RefSeq" id="WP_062977549.1">
    <property type="nucleotide sequence ID" value="NZ_JAAXOS010000005.1"/>
</dbReference>
<evidence type="ECO:0000256" key="3">
    <source>
        <dbReference type="ARBA" id="ARBA00022741"/>
    </source>
</evidence>
<dbReference type="PROSITE" id="PS50893">
    <property type="entry name" value="ABC_TRANSPORTER_2"/>
    <property type="match status" value="2"/>
</dbReference>
<proteinExistence type="inferred from homology"/>
<feature type="domain" description="ABC transporter" evidence="5">
    <location>
        <begin position="283"/>
        <end position="527"/>
    </location>
</feature>
<comment type="similarity">
    <text evidence="1">Belongs to the ABC transporter superfamily.</text>
</comment>
<feature type="domain" description="ABC transporter" evidence="5">
    <location>
        <begin position="9"/>
        <end position="259"/>
    </location>
</feature>
<dbReference type="Proteomes" id="UP000540698">
    <property type="component" value="Unassembled WGS sequence"/>
</dbReference>
<accession>A0A7X6L2Q4</accession>
<keyword evidence="7" id="KW-1185">Reference proteome</keyword>
<dbReference type="InterPro" id="IPR003593">
    <property type="entry name" value="AAA+_ATPase"/>
</dbReference>
<dbReference type="EMBL" id="JAAXOS010000005">
    <property type="protein sequence ID" value="NKY26751.1"/>
    <property type="molecule type" value="Genomic_DNA"/>
</dbReference>
<dbReference type="InterPro" id="IPR050319">
    <property type="entry name" value="ABC_transp_ATP-bind"/>
</dbReference>
<sequence>MSAPASPLLHVQDLRVRYRSGTGGATALNGVSLTVARGEVVALVGESGSGKSTLAHAVIGLLGSNAETTGGTVTFDGAVVDTGSERALRRLRGVRIGFVPQDPGLSLNPVRRVGDQVAEALVVHGLADRKAGRARAIELLADAGLDRPELRAAQYPHELSGGQRQRVLIAAALACAPDLVIADEPTSALDVTVARRVLDRLAEQIAARGTAVLLITHDLAVAAERADRLVVLNGGEVVESGPTAELLATPRHPYTKRLLAASPSLAPAGGYREPKPRGGKPLLVLREVHKTFRAHGGDSVTAVAGVGFELGRGETLSLVGESGSGKSTTARIALRLTEPDRGEVTFDGQPLSKARGSRLRALRKRFQVVYQNPYASLDPRWRVGSIIEEPLRAFGVGSRAQRRERVAELLAQVALPSGFAQRKPAELSGGQRQRVAIARALALRPELLVLDEPVSALDASVQAQILELLDGLQAELALSYLFISHDLAVVRRISDHVAVLRRGRIVESGRTAEIFGNPRHEYTRELLSAIPAPAVPKGVS</sequence>
<dbReference type="NCBIfam" id="NF008453">
    <property type="entry name" value="PRK11308.1"/>
    <property type="match status" value="2"/>
</dbReference>
<dbReference type="GO" id="GO:0055085">
    <property type="term" value="P:transmembrane transport"/>
    <property type="evidence" value="ECO:0007669"/>
    <property type="project" value="UniProtKB-ARBA"/>
</dbReference>
<evidence type="ECO:0000256" key="4">
    <source>
        <dbReference type="ARBA" id="ARBA00022840"/>
    </source>
</evidence>
<dbReference type="Pfam" id="PF00005">
    <property type="entry name" value="ABC_tran"/>
    <property type="match status" value="2"/>
</dbReference>
<dbReference type="InterPro" id="IPR017871">
    <property type="entry name" value="ABC_transporter-like_CS"/>
</dbReference>
<dbReference type="InterPro" id="IPR013563">
    <property type="entry name" value="Oligopep_ABC_C"/>
</dbReference>
<dbReference type="GO" id="GO:0015833">
    <property type="term" value="P:peptide transport"/>
    <property type="evidence" value="ECO:0007669"/>
    <property type="project" value="InterPro"/>
</dbReference>
<evidence type="ECO:0000259" key="5">
    <source>
        <dbReference type="PROSITE" id="PS50893"/>
    </source>
</evidence>
<dbReference type="Pfam" id="PF08352">
    <property type="entry name" value="oligo_HPY"/>
    <property type="match status" value="2"/>
</dbReference>
<evidence type="ECO:0000313" key="6">
    <source>
        <dbReference type="EMBL" id="NKY26751.1"/>
    </source>
</evidence>
<keyword evidence="3" id="KW-0547">Nucleotide-binding</keyword>
<dbReference type="PANTHER" id="PTHR43776:SF7">
    <property type="entry name" value="D,D-DIPEPTIDE TRANSPORT ATP-BINDING PROTEIN DDPF-RELATED"/>
    <property type="match status" value="1"/>
</dbReference>
<gene>
    <name evidence="6" type="ORF">HGB38_11025</name>
</gene>
<evidence type="ECO:0000256" key="1">
    <source>
        <dbReference type="ARBA" id="ARBA00005417"/>
    </source>
</evidence>
<dbReference type="GO" id="GO:0005524">
    <property type="term" value="F:ATP binding"/>
    <property type="evidence" value="ECO:0007669"/>
    <property type="project" value="UniProtKB-KW"/>
</dbReference>
<keyword evidence="2" id="KW-0813">Transport</keyword>